<reference evidence="4 5" key="1">
    <citation type="submission" date="2012-10" db="EMBL/GenBank/DDBJ databases">
        <authorList>
            <person name="Zafar N."/>
            <person name="Inman J."/>
            <person name="Hall N."/>
            <person name="Lorenzi H."/>
            <person name="Caler E."/>
        </authorList>
    </citation>
    <scope>NUCLEOTIDE SEQUENCE [LARGE SCALE GENOMIC DNA]</scope>
    <source>
        <strain evidence="4 5">IP1</strain>
    </source>
</reference>
<dbReference type="GeneID" id="14891693"/>
<dbReference type="KEGG" id="eiv:EIN_371960"/>
<evidence type="ECO:0000313" key="5">
    <source>
        <dbReference type="Proteomes" id="UP000014680"/>
    </source>
</evidence>
<dbReference type="CDD" id="cd01285">
    <property type="entry name" value="nucleoside_deaminase"/>
    <property type="match status" value="1"/>
</dbReference>
<proteinExistence type="inferred from homology"/>
<organism evidence="4 5">
    <name type="scientific">Entamoeba invadens IP1</name>
    <dbReference type="NCBI Taxonomy" id="370355"/>
    <lineage>
        <taxon>Eukaryota</taxon>
        <taxon>Amoebozoa</taxon>
        <taxon>Evosea</taxon>
        <taxon>Archamoebae</taxon>
        <taxon>Mastigamoebida</taxon>
        <taxon>Entamoebidae</taxon>
        <taxon>Entamoeba</taxon>
    </lineage>
</organism>
<evidence type="ECO:0000256" key="2">
    <source>
        <dbReference type="ARBA" id="ARBA00038160"/>
    </source>
</evidence>
<dbReference type="OMA" id="GLESHYQ"/>
<dbReference type="Gene3D" id="3.40.140.10">
    <property type="entry name" value="Cytidine Deaminase, domain 2"/>
    <property type="match status" value="1"/>
</dbReference>
<dbReference type="SUPFAM" id="SSF53927">
    <property type="entry name" value="Cytidine deaminase-like"/>
    <property type="match status" value="1"/>
</dbReference>
<dbReference type="GO" id="GO:0005737">
    <property type="term" value="C:cytoplasm"/>
    <property type="evidence" value="ECO:0007669"/>
    <property type="project" value="TreeGrafter"/>
</dbReference>
<dbReference type="PANTHER" id="PTHR11079:SF156">
    <property type="entry name" value="INACTIVE TRNA-SPECIFIC ADENOSINE DEAMINASE-LIKE PROTEIN 3-RELATED"/>
    <property type="match status" value="1"/>
</dbReference>
<dbReference type="PROSITE" id="PS51747">
    <property type="entry name" value="CYT_DCMP_DEAMINASES_2"/>
    <property type="match status" value="1"/>
</dbReference>
<dbReference type="GO" id="GO:0008033">
    <property type="term" value="P:tRNA processing"/>
    <property type="evidence" value="ECO:0007669"/>
    <property type="project" value="UniProtKB-KW"/>
</dbReference>
<gene>
    <name evidence="4" type="ORF">EIN_371960</name>
</gene>
<dbReference type="GO" id="GO:0005634">
    <property type="term" value="C:nucleus"/>
    <property type="evidence" value="ECO:0007669"/>
    <property type="project" value="TreeGrafter"/>
</dbReference>
<dbReference type="PANTHER" id="PTHR11079">
    <property type="entry name" value="CYTOSINE DEAMINASE FAMILY MEMBER"/>
    <property type="match status" value="1"/>
</dbReference>
<protein>
    <submittedName>
        <fullName evidence="4">tRNA-specific adenosine deaminase subunit TAD3, putative</fullName>
    </submittedName>
</protein>
<evidence type="ECO:0000313" key="4">
    <source>
        <dbReference type="EMBL" id="ELP92774.1"/>
    </source>
</evidence>
<evidence type="ECO:0000259" key="3">
    <source>
        <dbReference type="PROSITE" id="PS51747"/>
    </source>
</evidence>
<dbReference type="AlphaFoldDB" id="A0A0A1UFM7"/>
<comment type="similarity">
    <text evidence="2">Belongs to the cytidine and deoxycytidylate deaminase family. ADAT3 subfamily.</text>
</comment>
<dbReference type="RefSeq" id="XP_004259545.1">
    <property type="nucleotide sequence ID" value="XM_004259497.1"/>
</dbReference>
<dbReference type="GO" id="GO:0052717">
    <property type="term" value="F:tRNA-specific adenosine-34 deaminase activity"/>
    <property type="evidence" value="ECO:0007669"/>
    <property type="project" value="TreeGrafter"/>
</dbReference>
<dbReference type="OrthoDB" id="3180714at2759"/>
<keyword evidence="5" id="KW-1185">Reference proteome</keyword>
<dbReference type="Pfam" id="PF00383">
    <property type="entry name" value="dCMP_cyt_deam_1"/>
    <property type="match status" value="1"/>
</dbReference>
<feature type="domain" description="CMP/dCMP-type deaminase" evidence="3">
    <location>
        <begin position="170"/>
        <end position="264"/>
    </location>
</feature>
<name>A0A0A1UFM7_ENTIV</name>
<dbReference type="InterPro" id="IPR016193">
    <property type="entry name" value="Cytidine_deaminase-like"/>
</dbReference>
<dbReference type="Proteomes" id="UP000014680">
    <property type="component" value="Unassembled WGS sequence"/>
</dbReference>
<dbReference type="VEuPathDB" id="AmoebaDB:EIN_371960"/>
<keyword evidence="1" id="KW-0819">tRNA processing</keyword>
<dbReference type="EMBL" id="KB206332">
    <property type="protein sequence ID" value="ELP92774.1"/>
    <property type="molecule type" value="Genomic_DNA"/>
</dbReference>
<evidence type="ECO:0000256" key="1">
    <source>
        <dbReference type="ARBA" id="ARBA00022694"/>
    </source>
</evidence>
<dbReference type="InterPro" id="IPR002125">
    <property type="entry name" value="CMP_dCMP_dom"/>
</dbReference>
<accession>A0A0A1UFM7</accession>
<sequence length="285" mass="32568">MATEQKIKCSIEKIEAVVSLQEEKSLETVDCVVISISDKTKTSKNIMNLEDIPFMSHIKRVRNNKKGLEIVLGTLGEYSLEEWKNVCGAHILPQLEGVDVSSLKIIKVPKYAPVNKEQYKEFSRLWPCSLQPPTLPTPPIQKSDFESITNLFLQLFSKYGVPNNDCNNTEKCSTHAKALIVSDKKSIEAIGEDTRIVAHHPLLHATFNTMRGIKRESREYLCTGFEIYVTHEPCLFCGMALLHSRFHRVFFIYKNDIDGAFTKYHLHKNTALNHHFNVYQVTLID</sequence>